<evidence type="ECO:0000256" key="3">
    <source>
        <dbReference type="SAM" id="SignalP"/>
    </source>
</evidence>
<accession>A0A6G1FYS8</accession>
<feature type="compositionally biased region" description="Basic and acidic residues" evidence="2">
    <location>
        <begin position="160"/>
        <end position="170"/>
    </location>
</feature>
<keyword evidence="5" id="KW-1185">Reference proteome</keyword>
<proteinExistence type="inferred from homology"/>
<dbReference type="PANTHER" id="PTHR30344">
    <property type="entry name" value="6-PHOSPHOGLUCONOLACTONASE-RELATED"/>
    <property type="match status" value="1"/>
</dbReference>
<dbReference type="OrthoDB" id="9972196at2759"/>
<comment type="similarity">
    <text evidence="1">Belongs to the cycloisomerase 2 family.</text>
</comment>
<reference evidence="6" key="3">
    <citation type="submission" date="2025-04" db="UniProtKB">
        <authorList>
            <consortium name="RefSeq"/>
        </authorList>
    </citation>
    <scope>IDENTIFICATION</scope>
    <source>
        <strain evidence="6">CBS 781.70</strain>
    </source>
</reference>
<dbReference type="AlphaFoldDB" id="A0A6G1FYS8"/>
<dbReference type="Gene3D" id="2.130.10.10">
    <property type="entry name" value="YVTN repeat-like/Quinoprotein amine dehydrogenase"/>
    <property type="match status" value="1"/>
</dbReference>
<evidence type="ECO:0000256" key="2">
    <source>
        <dbReference type="SAM" id="MobiDB-lite"/>
    </source>
</evidence>
<dbReference type="InterPro" id="IPR019405">
    <property type="entry name" value="Lactonase_7-beta_prop"/>
</dbReference>
<evidence type="ECO:0000313" key="5">
    <source>
        <dbReference type="Proteomes" id="UP000504638"/>
    </source>
</evidence>
<dbReference type="PROSITE" id="PS51257">
    <property type="entry name" value="PROKAR_LIPOPROTEIN"/>
    <property type="match status" value="1"/>
</dbReference>
<name>A0A6G1FYS8_9PEZI</name>
<dbReference type="InterPro" id="IPR015943">
    <property type="entry name" value="WD40/YVTN_repeat-like_dom_sf"/>
</dbReference>
<feature type="chain" id="PRO_5044631712" evidence="3">
    <location>
        <begin position="21"/>
        <end position="413"/>
    </location>
</feature>
<protein>
    <submittedName>
        <fullName evidence="4 6">3-carboxy-cis,cis-mucoante lactonizing enzyme</fullName>
    </submittedName>
</protein>
<sequence length="413" mass="44329">MHIFKFSAFVFTLLPALSSCANLFVSSYLGNVTTIALPDPLEGDISNHTSFVNNGCGLNPSWLTWNALNRTLFCLDEGWTTGNGSLVSFLALDTGRLVRVKGRTIGAGPVSAVLGGPADSRAVVIADYAGGAVESFTTGALGLTTKGTYIQLSLPSPDPRGGKQDPERQSAPHPHQAILDPTGEFIVVPDLGSDQLRVFRLGANALLEETVVGINEPENTAPAVDMRPGLGPRHAAFVTFDDPYPLTLLYVVGELSNTMTMYNVYYEEGIMVFIHWGEQPIFGLYPAPGGASVGEILISPDKKNIFVSNRNDQLFKRRDGDGSPVDSFETFSDSITTFSLNSVGDAVWKGLSPSGGVSPRHMAFNKDGTILAVANQKSGRVMFWNRNLETGDLVQVIAWASVPGELSSVVWDE</sequence>
<dbReference type="RefSeq" id="XP_033532559.1">
    <property type="nucleotide sequence ID" value="XM_033682897.1"/>
</dbReference>
<dbReference type="GeneID" id="54423467"/>
<evidence type="ECO:0000256" key="1">
    <source>
        <dbReference type="ARBA" id="ARBA00005564"/>
    </source>
</evidence>
<feature type="region of interest" description="Disordered" evidence="2">
    <location>
        <begin position="152"/>
        <end position="177"/>
    </location>
</feature>
<dbReference type="EMBL" id="ML975163">
    <property type="protein sequence ID" value="KAF1810928.1"/>
    <property type="molecule type" value="Genomic_DNA"/>
</dbReference>
<gene>
    <name evidence="4 6" type="ORF">P152DRAFT_515354</name>
</gene>
<dbReference type="InterPro" id="IPR050282">
    <property type="entry name" value="Cycloisomerase_2"/>
</dbReference>
<dbReference type="GO" id="GO:0017057">
    <property type="term" value="F:6-phosphogluconolactonase activity"/>
    <property type="evidence" value="ECO:0007669"/>
    <property type="project" value="TreeGrafter"/>
</dbReference>
<organism evidence="4">
    <name type="scientific">Eremomyces bilateralis CBS 781.70</name>
    <dbReference type="NCBI Taxonomy" id="1392243"/>
    <lineage>
        <taxon>Eukaryota</taxon>
        <taxon>Fungi</taxon>
        <taxon>Dikarya</taxon>
        <taxon>Ascomycota</taxon>
        <taxon>Pezizomycotina</taxon>
        <taxon>Dothideomycetes</taxon>
        <taxon>Dothideomycetes incertae sedis</taxon>
        <taxon>Eremomycetales</taxon>
        <taxon>Eremomycetaceae</taxon>
        <taxon>Eremomyces</taxon>
    </lineage>
</organism>
<reference evidence="4 6" key="1">
    <citation type="submission" date="2020-01" db="EMBL/GenBank/DDBJ databases">
        <authorList>
            <consortium name="DOE Joint Genome Institute"/>
            <person name="Haridas S."/>
            <person name="Albert R."/>
            <person name="Binder M."/>
            <person name="Bloem J."/>
            <person name="Labutti K."/>
            <person name="Salamov A."/>
            <person name="Andreopoulos B."/>
            <person name="Baker S.E."/>
            <person name="Barry K."/>
            <person name="Bills G."/>
            <person name="Bluhm B.H."/>
            <person name="Cannon C."/>
            <person name="Castanera R."/>
            <person name="Culley D.E."/>
            <person name="Daum C."/>
            <person name="Ezra D."/>
            <person name="Gonzalez J.B."/>
            <person name="Henrissat B."/>
            <person name="Kuo A."/>
            <person name="Liang C."/>
            <person name="Lipzen A."/>
            <person name="Lutzoni F."/>
            <person name="Magnuson J."/>
            <person name="Mondo S."/>
            <person name="Nolan M."/>
            <person name="Ohm R."/>
            <person name="Pangilinan J."/>
            <person name="Park H.-J."/>
            <person name="Ramirez L."/>
            <person name="Alfaro M."/>
            <person name="Sun H."/>
            <person name="Tritt A."/>
            <person name="Yoshinaga Y."/>
            <person name="Zwiers L.-H."/>
            <person name="Turgeon B.G."/>
            <person name="Goodwin S.B."/>
            <person name="Spatafora J.W."/>
            <person name="Crous P.W."/>
            <person name="Grigoriev I.V."/>
        </authorList>
    </citation>
    <scope>NUCLEOTIDE SEQUENCE</scope>
    <source>
        <strain evidence="4 6">CBS 781.70</strain>
    </source>
</reference>
<dbReference type="SUPFAM" id="SSF75011">
    <property type="entry name" value="3-carboxy-cis,cis-mucoante lactonizing enzyme"/>
    <property type="match status" value="1"/>
</dbReference>
<evidence type="ECO:0000313" key="4">
    <source>
        <dbReference type="EMBL" id="KAF1810928.1"/>
    </source>
</evidence>
<feature type="signal peptide" evidence="3">
    <location>
        <begin position="1"/>
        <end position="20"/>
    </location>
</feature>
<evidence type="ECO:0000313" key="6">
    <source>
        <dbReference type="RefSeq" id="XP_033532559.1"/>
    </source>
</evidence>
<dbReference type="Pfam" id="PF10282">
    <property type="entry name" value="Lactonase"/>
    <property type="match status" value="1"/>
</dbReference>
<dbReference type="PANTHER" id="PTHR30344:SF1">
    <property type="entry name" value="6-PHOSPHOGLUCONOLACTONASE"/>
    <property type="match status" value="1"/>
</dbReference>
<keyword evidence="3" id="KW-0732">Signal</keyword>
<dbReference type="Proteomes" id="UP000504638">
    <property type="component" value="Unplaced"/>
</dbReference>
<reference evidence="6" key="2">
    <citation type="submission" date="2020-04" db="EMBL/GenBank/DDBJ databases">
        <authorList>
            <consortium name="NCBI Genome Project"/>
        </authorList>
    </citation>
    <scope>NUCLEOTIDE SEQUENCE</scope>
    <source>
        <strain evidence="6">CBS 781.70</strain>
    </source>
</reference>